<evidence type="ECO:0000313" key="2">
    <source>
        <dbReference type="EMBL" id="GAA5804018.1"/>
    </source>
</evidence>
<accession>A0ABP9YAT1</accession>
<dbReference type="PANTHER" id="PTHR37475:SF1">
    <property type="entry name" value="ZYGOTE-SPECIFIC PROTEIN"/>
    <property type="match status" value="1"/>
</dbReference>
<evidence type="ECO:0000256" key="1">
    <source>
        <dbReference type="SAM" id="SignalP"/>
    </source>
</evidence>
<keyword evidence="3" id="KW-1185">Reference proteome</keyword>
<name>A0ABP9YAT1_9FUNG</name>
<keyword evidence="1" id="KW-0732">Signal</keyword>
<reference evidence="2 3" key="1">
    <citation type="submission" date="2024-04" db="EMBL/GenBank/DDBJ databases">
        <title>genome sequences of Mucor flavus KT1a and Helicostylum pulchrum KT1b strains isolation_sourced from the surface of a dry-aged beef.</title>
        <authorList>
            <person name="Toyotome T."/>
            <person name="Hosono M."/>
            <person name="Torimaru M."/>
            <person name="Fukuda K."/>
            <person name="Mikami N."/>
        </authorList>
    </citation>
    <scope>NUCLEOTIDE SEQUENCE [LARGE SCALE GENOMIC DNA]</scope>
    <source>
        <strain evidence="2 3">KT1b</strain>
    </source>
</reference>
<dbReference type="PANTHER" id="PTHR37475">
    <property type="entry name" value="ZYGOTE-SPECIFIC CLASS V COPY B GENE PROTEIN"/>
    <property type="match status" value="1"/>
</dbReference>
<comment type="caution">
    <text evidence="2">The sequence shown here is derived from an EMBL/GenBank/DDBJ whole genome shotgun (WGS) entry which is preliminary data.</text>
</comment>
<gene>
    <name evidence="2" type="ORF">HPULCUR_009504</name>
</gene>
<organism evidence="2 3">
    <name type="scientific">Helicostylum pulchrum</name>
    <dbReference type="NCBI Taxonomy" id="562976"/>
    <lineage>
        <taxon>Eukaryota</taxon>
        <taxon>Fungi</taxon>
        <taxon>Fungi incertae sedis</taxon>
        <taxon>Mucoromycota</taxon>
        <taxon>Mucoromycotina</taxon>
        <taxon>Mucoromycetes</taxon>
        <taxon>Mucorales</taxon>
        <taxon>Mucorineae</taxon>
        <taxon>Mucoraceae</taxon>
        <taxon>Helicostylum</taxon>
    </lineage>
</organism>
<dbReference type="EMBL" id="BAABUJ010000032">
    <property type="protein sequence ID" value="GAA5804018.1"/>
    <property type="molecule type" value="Genomic_DNA"/>
</dbReference>
<evidence type="ECO:0000313" key="3">
    <source>
        <dbReference type="Proteomes" id="UP001476247"/>
    </source>
</evidence>
<feature type="chain" id="PRO_5047241695" evidence="1">
    <location>
        <begin position="20"/>
        <end position="82"/>
    </location>
</feature>
<proteinExistence type="predicted"/>
<protein>
    <submittedName>
        <fullName evidence="2">Uncharacterized protein</fullName>
    </submittedName>
</protein>
<dbReference type="Proteomes" id="UP001476247">
    <property type="component" value="Unassembled WGS sequence"/>
</dbReference>
<sequence length="82" mass="7865">MKVVLLSAIFLSLIGVSYCGLLTYGLCQSGCNALAVACYTAGGATFGTVTAGLGIPSVIAGCNSALGACMLGCIAAGCAPTP</sequence>
<feature type="signal peptide" evidence="1">
    <location>
        <begin position="1"/>
        <end position="19"/>
    </location>
</feature>